<accession>A0A370KDX3</accession>
<evidence type="ECO:0008006" key="4">
    <source>
        <dbReference type="Google" id="ProtNLM"/>
    </source>
</evidence>
<protein>
    <recommendedName>
        <fullName evidence="4">Type II secretion system protein GspG C-terminal domain-containing protein</fullName>
    </recommendedName>
</protein>
<reference evidence="2 3" key="1">
    <citation type="submission" date="2018-07" db="EMBL/GenBank/DDBJ databases">
        <title>Dyella solisilvae sp. nov., isolated from the pine and broad-leaved mixed forest soil.</title>
        <authorList>
            <person name="Gao Z."/>
            <person name="Qiu L."/>
        </authorList>
    </citation>
    <scope>NUCLEOTIDE SEQUENCE [LARGE SCALE GENOMIC DNA]</scope>
    <source>
        <strain evidence="2 3">DHG54</strain>
    </source>
</reference>
<keyword evidence="1" id="KW-0732">Signal</keyword>
<keyword evidence="3" id="KW-1185">Reference proteome</keyword>
<gene>
    <name evidence="2" type="ORF">DVT68_03465</name>
</gene>
<organism evidence="2 3">
    <name type="scientific">Dyella solisilvae</name>
    <dbReference type="NCBI Taxonomy" id="1920168"/>
    <lineage>
        <taxon>Bacteria</taxon>
        <taxon>Pseudomonadati</taxon>
        <taxon>Pseudomonadota</taxon>
        <taxon>Gammaproteobacteria</taxon>
        <taxon>Lysobacterales</taxon>
        <taxon>Rhodanobacteraceae</taxon>
        <taxon>Dyella</taxon>
    </lineage>
</organism>
<evidence type="ECO:0000256" key="1">
    <source>
        <dbReference type="SAM" id="SignalP"/>
    </source>
</evidence>
<feature type="chain" id="PRO_5016894147" description="Type II secretion system protein GspG C-terminal domain-containing protein" evidence="1">
    <location>
        <begin position="22"/>
        <end position="121"/>
    </location>
</feature>
<dbReference type="OrthoDB" id="5953893at2"/>
<dbReference type="Proteomes" id="UP000254711">
    <property type="component" value="Unassembled WGS sequence"/>
</dbReference>
<comment type="caution">
    <text evidence="2">The sequence shown here is derived from an EMBL/GenBank/DDBJ whole genome shotgun (WGS) entry which is preliminary data.</text>
</comment>
<dbReference type="PROSITE" id="PS51257">
    <property type="entry name" value="PROKAR_LIPOPROTEIN"/>
    <property type="match status" value="1"/>
</dbReference>
<sequence>MSRKTRWLCVLLLLMFSSACAFQEQADAKFGDQHFKTAIALIELYKIRHGSYPDTLDDLTFTGVWDAIALNSVHYKRLGEGYQLDISRGWVGKPALSYPSDFWKGLGIIASNVGGAPHSAP</sequence>
<dbReference type="AlphaFoldDB" id="A0A370KDX3"/>
<proteinExistence type="predicted"/>
<dbReference type="EMBL" id="QQSY01000001">
    <property type="protein sequence ID" value="RDJ00648.1"/>
    <property type="molecule type" value="Genomic_DNA"/>
</dbReference>
<evidence type="ECO:0000313" key="2">
    <source>
        <dbReference type="EMBL" id="RDJ00648.1"/>
    </source>
</evidence>
<name>A0A370KDX3_9GAMM</name>
<feature type="signal peptide" evidence="1">
    <location>
        <begin position="1"/>
        <end position="21"/>
    </location>
</feature>
<evidence type="ECO:0000313" key="3">
    <source>
        <dbReference type="Proteomes" id="UP000254711"/>
    </source>
</evidence>